<gene>
    <name evidence="1" type="ORF">J3U88_30060</name>
</gene>
<proteinExistence type="predicted"/>
<name>A0A8J7QHY4_9BACT</name>
<keyword evidence="2" id="KW-1185">Reference proteome</keyword>
<dbReference type="Proteomes" id="UP000664417">
    <property type="component" value="Unassembled WGS sequence"/>
</dbReference>
<reference evidence="1" key="1">
    <citation type="submission" date="2021-03" db="EMBL/GenBank/DDBJ databases">
        <authorList>
            <person name="Wang G."/>
        </authorList>
    </citation>
    <scope>NUCLEOTIDE SEQUENCE</scope>
    <source>
        <strain evidence="1">KCTC 12899</strain>
    </source>
</reference>
<dbReference type="EMBL" id="JAFREP010000042">
    <property type="protein sequence ID" value="MBO1322755.1"/>
    <property type="molecule type" value="Genomic_DNA"/>
</dbReference>
<comment type="caution">
    <text evidence="1">The sequence shown here is derived from an EMBL/GenBank/DDBJ whole genome shotgun (WGS) entry which is preliminary data.</text>
</comment>
<sequence>MPIQWFKQKFNENRDQLAVVPLGSDGTAQGTPGTAAVANKHYFRLWLRAMVLSRKRKWFEDFSPMVHSLVKLQYGRQPFVEIPHAAGQFNLKDVKAGNLERVVSRDHPLTSLLPFKGGTVELSAGLFSVKQSASVDAFLKTLGSFSNLLGVPSVSTALSVASPLVAGVQNLLGADGDELCVGLEQSFTAGGGGQPLVDRHFAVFRTADHIDPDQLVLHRGQLALQAGDGEPSPLTKVDYMLFHLEILETRDDWEVFSEIADPMNAMQTNLINGKTKEALNELRKALNAAAQSADLTGLDRRLVMGKIKANYDEFLAFGAGIPDTPAAFAFDLPAKPEGTLSLGLPEVTRSADEAPAPRRKPIGLNALMKITVEERDAVDLDEPIERFLTL</sequence>
<dbReference type="AlphaFoldDB" id="A0A8J7QHY4"/>
<dbReference type="RefSeq" id="WP_207862727.1">
    <property type="nucleotide sequence ID" value="NZ_JAFREP010000042.1"/>
</dbReference>
<organism evidence="1 2">
    <name type="scientific">Acanthopleuribacter pedis</name>
    <dbReference type="NCBI Taxonomy" id="442870"/>
    <lineage>
        <taxon>Bacteria</taxon>
        <taxon>Pseudomonadati</taxon>
        <taxon>Acidobacteriota</taxon>
        <taxon>Holophagae</taxon>
        <taxon>Acanthopleuribacterales</taxon>
        <taxon>Acanthopleuribacteraceae</taxon>
        <taxon>Acanthopleuribacter</taxon>
    </lineage>
</organism>
<evidence type="ECO:0000313" key="1">
    <source>
        <dbReference type="EMBL" id="MBO1322755.1"/>
    </source>
</evidence>
<accession>A0A8J7QHY4</accession>
<evidence type="ECO:0000313" key="2">
    <source>
        <dbReference type="Proteomes" id="UP000664417"/>
    </source>
</evidence>
<protein>
    <submittedName>
        <fullName evidence="1">Uncharacterized protein</fullName>
    </submittedName>
</protein>